<dbReference type="EMBL" id="FMZB01000002">
    <property type="protein sequence ID" value="SDC30888.1"/>
    <property type="molecule type" value="Genomic_DNA"/>
</dbReference>
<evidence type="ECO:0000256" key="3">
    <source>
        <dbReference type="ARBA" id="ARBA00022448"/>
    </source>
</evidence>
<gene>
    <name evidence="9" type="ORF">SAMN05421663_10231</name>
</gene>
<reference evidence="10" key="1">
    <citation type="submission" date="2016-10" db="EMBL/GenBank/DDBJ databases">
        <authorList>
            <person name="Varghese N."/>
            <person name="Submissions S."/>
        </authorList>
    </citation>
    <scope>NUCLEOTIDE SEQUENCE [LARGE SCALE GENOMIC DNA]</scope>
    <source>
        <strain evidence="10">DSM 21620</strain>
    </source>
</reference>
<keyword evidence="6 8" id="KW-1133">Transmembrane helix</keyword>
<feature type="transmembrane region" description="Helical" evidence="8">
    <location>
        <begin position="67"/>
        <end position="89"/>
    </location>
</feature>
<feature type="transmembrane region" description="Helical" evidence="8">
    <location>
        <begin position="201"/>
        <end position="218"/>
    </location>
</feature>
<evidence type="ECO:0000256" key="1">
    <source>
        <dbReference type="ARBA" id="ARBA00004651"/>
    </source>
</evidence>
<keyword evidence="4" id="KW-1003">Cell membrane</keyword>
<evidence type="ECO:0000256" key="5">
    <source>
        <dbReference type="ARBA" id="ARBA00022692"/>
    </source>
</evidence>
<sequence>MANVHESIEAEEKSDKSFRQGVKDCIPTLLGYISIGVAAGVVGVAAGISALEVVLLAVLVYAGSAQFIFAALVLDGSPAAAIILTTFIVNLRHFLMSATLAPHFTQFSVWRNIGIGILLTDETFGVASGKLQQKQQMSASWMNGLNITAYLCWIASCAAGAIFGNWLSDPEVFGLDFALPAMFIALLVLQLDAIESAKIKHYLRLIVCVVLLMIGFSFVVSSHIAVLLATIIGATIGVVTEK</sequence>
<evidence type="ECO:0000313" key="9">
    <source>
        <dbReference type="EMBL" id="SDC30888.1"/>
    </source>
</evidence>
<dbReference type="GO" id="GO:1903785">
    <property type="term" value="P:L-valine transmembrane transport"/>
    <property type="evidence" value="ECO:0007669"/>
    <property type="project" value="TreeGrafter"/>
</dbReference>
<feature type="transmembrane region" description="Helical" evidence="8">
    <location>
        <begin position="172"/>
        <end position="189"/>
    </location>
</feature>
<evidence type="ECO:0000256" key="4">
    <source>
        <dbReference type="ARBA" id="ARBA00022475"/>
    </source>
</evidence>
<comment type="subcellular location">
    <subcellularLocation>
        <location evidence="1">Cell membrane</location>
        <topology evidence="1">Multi-pass membrane protein</topology>
    </subcellularLocation>
</comment>
<keyword evidence="10" id="KW-1185">Reference proteome</keyword>
<keyword evidence="5 8" id="KW-0812">Transmembrane</keyword>
<dbReference type="GO" id="GO:0005886">
    <property type="term" value="C:plasma membrane"/>
    <property type="evidence" value="ECO:0007669"/>
    <property type="project" value="UniProtKB-SubCell"/>
</dbReference>
<evidence type="ECO:0000256" key="2">
    <source>
        <dbReference type="ARBA" id="ARBA00010735"/>
    </source>
</evidence>
<dbReference type="PANTHER" id="PTHR34979:SF1">
    <property type="entry name" value="INNER MEMBRANE PROTEIN YGAZ"/>
    <property type="match status" value="1"/>
</dbReference>
<feature type="transmembrane region" description="Helical" evidence="8">
    <location>
        <begin position="29"/>
        <end position="61"/>
    </location>
</feature>
<evidence type="ECO:0000256" key="8">
    <source>
        <dbReference type="SAM" id="Phobius"/>
    </source>
</evidence>
<comment type="similarity">
    <text evidence="2">Belongs to the AzlC family.</text>
</comment>
<accession>A0A1G6KJ86</accession>
<keyword evidence="7 8" id="KW-0472">Membrane</keyword>
<name>A0A1G6KJ86_9BACI</name>
<evidence type="ECO:0000256" key="7">
    <source>
        <dbReference type="ARBA" id="ARBA00023136"/>
    </source>
</evidence>
<evidence type="ECO:0000256" key="6">
    <source>
        <dbReference type="ARBA" id="ARBA00022989"/>
    </source>
</evidence>
<feature type="transmembrane region" description="Helical" evidence="8">
    <location>
        <begin position="224"/>
        <end position="240"/>
    </location>
</feature>
<protein>
    <submittedName>
        <fullName evidence="9">4-azaleucine resistance probable transporter AzlC</fullName>
    </submittedName>
</protein>
<keyword evidence="3" id="KW-0813">Transport</keyword>
<dbReference type="AlphaFoldDB" id="A0A1G6KJ86"/>
<dbReference type="Pfam" id="PF03591">
    <property type="entry name" value="AzlC"/>
    <property type="match status" value="1"/>
</dbReference>
<organism evidence="9 10">
    <name type="scientific">Terribacillus halophilus</name>
    <dbReference type="NCBI Taxonomy" id="361279"/>
    <lineage>
        <taxon>Bacteria</taxon>
        <taxon>Bacillati</taxon>
        <taxon>Bacillota</taxon>
        <taxon>Bacilli</taxon>
        <taxon>Bacillales</taxon>
        <taxon>Bacillaceae</taxon>
        <taxon>Terribacillus</taxon>
    </lineage>
</organism>
<feature type="transmembrane region" description="Helical" evidence="8">
    <location>
        <begin position="144"/>
        <end position="166"/>
    </location>
</feature>
<dbReference type="Proteomes" id="UP000198666">
    <property type="component" value="Unassembled WGS sequence"/>
</dbReference>
<dbReference type="RefSeq" id="WP_093725903.1">
    <property type="nucleotide sequence ID" value="NZ_FMZB01000002.1"/>
</dbReference>
<dbReference type="InterPro" id="IPR011606">
    <property type="entry name" value="Brnchd-chn_aa_trnsp_permease"/>
</dbReference>
<dbReference type="PANTHER" id="PTHR34979">
    <property type="entry name" value="INNER MEMBRANE PROTEIN YGAZ"/>
    <property type="match status" value="1"/>
</dbReference>
<proteinExistence type="inferred from homology"/>
<evidence type="ECO:0000313" key="10">
    <source>
        <dbReference type="Proteomes" id="UP000198666"/>
    </source>
</evidence>
<dbReference type="OrthoDB" id="3177005at2"/>